<dbReference type="AlphaFoldDB" id="A0A174BAJ7"/>
<dbReference type="EMBL" id="CYZO01000014">
    <property type="protein sequence ID" value="CUN96658.1"/>
    <property type="molecule type" value="Genomic_DNA"/>
</dbReference>
<dbReference type="Pfam" id="PF20536">
    <property type="entry name" value="DUF6751"/>
    <property type="match status" value="1"/>
</dbReference>
<evidence type="ECO:0000313" key="1">
    <source>
        <dbReference type="EMBL" id="CUN96658.1"/>
    </source>
</evidence>
<organism evidence="1 2">
    <name type="scientific">[Ruminococcus] torques</name>
    <dbReference type="NCBI Taxonomy" id="33039"/>
    <lineage>
        <taxon>Bacteria</taxon>
        <taxon>Bacillati</taxon>
        <taxon>Bacillota</taxon>
        <taxon>Clostridia</taxon>
        <taxon>Lachnospirales</taxon>
        <taxon>Lachnospiraceae</taxon>
        <taxon>Mediterraneibacter</taxon>
    </lineage>
</organism>
<accession>A0A174BAJ7</accession>
<protein>
    <submittedName>
        <fullName evidence="1">Uncharacterized protein</fullName>
    </submittedName>
</protein>
<reference evidence="1 2" key="1">
    <citation type="submission" date="2015-09" db="EMBL/GenBank/DDBJ databases">
        <authorList>
            <consortium name="Pathogen Informatics"/>
        </authorList>
    </citation>
    <scope>NUCLEOTIDE SEQUENCE [LARGE SCALE GENOMIC DNA]</scope>
    <source>
        <strain evidence="1 2">2789STDY5834841</strain>
    </source>
</reference>
<dbReference type="RefSeq" id="WP_055158833.1">
    <property type="nucleotide sequence ID" value="NZ_CYZO01000014.1"/>
</dbReference>
<dbReference type="InterPro" id="IPR046639">
    <property type="entry name" value="DUF6751"/>
</dbReference>
<name>A0A174BAJ7_9FIRM</name>
<sequence>MLTNTGITIFNAFSDKKSKKIVYVPHYIDAVWFHADQKTEIVNGGLNSADAYKIRIPYEKCENWISASEFRKSSGVSGKWTVQNGDFFMIGRWTGENVSGIDEIRKNAVGIVGKVLNHSENFFGGSKHIRIGGGS</sequence>
<dbReference type="Proteomes" id="UP000095787">
    <property type="component" value="Unassembled WGS sequence"/>
</dbReference>
<gene>
    <name evidence="1" type="ORF">ERS852456_01265</name>
</gene>
<evidence type="ECO:0000313" key="2">
    <source>
        <dbReference type="Proteomes" id="UP000095787"/>
    </source>
</evidence>
<proteinExistence type="predicted"/>